<organism evidence="2 3">
    <name type="scientific">Aphis craccivora</name>
    <name type="common">Cowpea aphid</name>
    <dbReference type="NCBI Taxonomy" id="307492"/>
    <lineage>
        <taxon>Eukaryota</taxon>
        <taxon>Metazoa</taxon>
        <taxon>Ecdysozoa</taxon>
        <taxon>Arthropoda</taxon>
        <taxon>Hexapoda</taxon>
        <taxon>Insecta</taxon>
        <taxon>Pterygota</taxon>
        <taxon>Neoptera</taxon>
        <taxon>Paraneoptera</taxon>
        <taxon>Hemiptera</taxon>
        <taxon>Sternorrhyncha</taxon>
        <taxon>Aphidomorpha</taxon>
        <taxon>Aphidoidea</taxon>
        <taxon>Aphididae</taxon>
        <taxon>Aphidini</taxon>
        <taxon>Aphis</taxon>
        <taxon>Aphis</taxon>
    </lineage>
</organism>
<reference evidence="2 3" key="1">
    <citation type="submission" date="2019-08" db="EMBL/GenBank/DDBJ databases">
        <title>Whole genome of Aphis craccivora.</title>
        <authorList>
            <person name="Voronova N.V."/>
            <person name="Shulinski R.S."/>
            <person name="Bandarenka Y.V."/>
            <person name="Zhorov D.G."/>
            <person name="Warner D."/>
        </authorList>
    </citation>
    <scope>NUCLEOTIDE SEQUENCE [LARGE SCALE GENOMIC DNA]</scope>
    <source>
        <strain evidence="2">180601</strain>
        <tissue evidence="2">Whole Body</tissue>
    </source>
</reference>
<dbReference type="Proteomes" id="UP000478052">
    <property type="component" value="Unassembled WGS sequence"/>
</dbReference>
<evidence type="ECO:0000259" key="1">
    <source>
        <dbReference type="Pfam" id="PF10551"/>
    </source>
</evidence>
<gene>
    <name evidence="2" type="ORF">FWK35_00002732</name>
</gene>
<comment type="caution">
    <text evidence="2">The sequence shown here is derived from an EMBL/GenBank/DDBJ whole genome shotgun (WGS) entry which is preliminary data.</text>
</comment>
<dbReference type="Pfam" id="PF10551">
    <property type="entry name" value="MULE"/>
    <property type="match status" value="1"/>
</dbReference>
<keyword evidence="3" id="KW-1185">Reference proteome</keyword>
<dbReference type="EMBL" id="VUJU01002140">
    <property type="protein sequence ID" value="KAF0762467.1"/>
    <property type="molecule type" value="Genomic_DNA"/>
</dbReference>
<proteinExistence type="predicted"/>
<sequence>MAFIIKYLQGWAIKLNSFSLCSRKLLGKFEMINLFNTSVKFESNDRYLQNNLQKFMLSINSSKKDKSFSLRYFIPLTLTFGENFKIFTFTSETTPIVKHTEIWQFNRNDFSLFYEVDSDWILFPYLIHYQPLLPLRHGHPPPIKSLKVLRSPHLVHGLGATASYIQALQFIKQNLLPDFRPTVIVTDFESALREMLTRHFPTATAHGCWFHINQAVW</sequence>
<dbReference type="InterPro" id="IPR018289">
    <property type="entry name" value="MULE_transposase_dom"/>
</dbReference>
<evidence type="ECO:0000313" key="3">
    <source>
        <dbReference type="Proteomes" id="UP000478052"/>
    </source>
</evidence>
<evidence type="ECO:0000313" key="2">
    <source>
        <dbReference type="EMBL" id="KAF0762467.1"/>
    </source>
</evidence>
<dbReference type="AlphaFoldDB" id="A0A6G0YWK0"/>
<name>A0A6G0YWK0_APHCR</name>
<feature type="domain" description="MULE transposase" evidence="1">
    <location>
        <begin position="164"/>
        <end position="214"/>
    </location>
</feature>
<accession>A0A6G0YWK0</accession>
<protein>
    <submittedName>
        <fullName evidence="2">MULE domain-containing protein</fullName>
    </submittedName>
</protein>
<dbReference type="OrthoDB" id="90756at2759"/>